<dbReference type="Pfam" id="PF00051">
    <property type="entry name" value="Kringle"/>
    <property type="match status" value="1"/>
</dbReference>
<dbReference type="FunFam" id="2.40.10.10:FF:000003">
    <property type="entry name" value="Transmembrane serine protease 3"/>
    <property type="match status" value="1"/>
</dbReference>
<dbReference type="PROSITE" id="PS50026">
    <property type="entry name" value="EGF_3"/>
    <property type="match status" value="1"/>
</dbReference>
<gene>
    <name evidence="24" type="ORF">GDO54_004600</name>
</gene>
<dbReference type="Gene3D" id="2.10.25.10">
    <property type="entry name" value="Laminin"/>
    <property type="match status" value="1"/>
</dbReference>
<evidence type="ECO:0000256" key="17">
    <source>
        <dbReference type="PROSITE-ProRule" id="PRU00076"/>
    </source>
</evidence>
<evidence type="ECO:0000256" key="10">
    <source>
        <dbReference type="ARBA" id="ARBA00022723"/>
    </source>
</evidence>
<protein>
    <recommendedName>
        <fullName evidence="5">Urokinase-type plasminogen activator</fullName>
        <ecNumber evidence="4">3.4.21.73</ecNumber>
    </recommendedName>
</protein>
<dbReference type="SMART" id="SM00020">
    <property type="entry name" value="Tryp_SPc"/>
    <property type="match status" value="1"/>
</dbReference>
<dbReference type="EMBL" id="DYDO01000012">
    <property type="protein sequence ID" value="DBA15377.1"/>
    <property type="molecule type" value="Genomic_DNA"/>
</dbReference>
<dbReference type="GO" id="GO:0046872">
    <property type="term" value="F:metal ion binding"/>
    <property type="evidence" value="ECO:0007669"/>
    <property type="project" value="UniProtKB-KW"/>
</dbReference>
<dbReference type="GO" id="GO:0033628">
    <property type="term" value="P:regulation of cell adhesion mediated by integrin"/>
    <property type="evidence" value="ECO:0007669"/>
    <property type="project" value="TreeGrafter"/>
</dbReference>
<dbReference type="PROSITE" id="PS00135">
    <property type="entry name" value="TRYPSIN_SER"/>
    <property type="match status" value="1"/>
</dbReference>
<evidence type="ECO:0000256" key="4">
    <source>
        <dbReference type="ARBA" id="ARBA00013183"/>
    </source>
</evidence>
<dbReference type="PROSITE" id="PS01186">
    <property type="entry name" value="EGF_2"/>
    <property type="match status" value="1"/>
</dbReference>
<dbReference type="InterPro" id="IPR038178">
    <property type="entry name" value="Kringle_sf"/>
</dbReference>
<evidence type="ECO:0000256" key="7">
    <source>
        <dbReference type="ARBA" id="ARBA00022536"/>
    </source>
</evidence>
<evidence type="ECO:0000256" key="9">
    <source>
        <dbReference type="ARBA" id="ARBA00022670"/>
    </source>
</evidence>
<evidence type="ECO:0000256" key="19">
    <source>
        <dbReference type="RuleBase" id="RU363034"/>
    </source>
</evidence>
<dbReference type="PROSITE" id="PS00021">
    <property type="entry name" value="KRINGLE_1"/>
    <property type="match status" value="1"/>
</dbReference>
<keyword evidence="15 17" id="KW-1015">Disulfide bond</keyword>
<evidence type="ECO:0000256" key="1">
    <source>
        <dbReference type="ARBA" id="ARBA00000942"/>
    </source>
</evidence>
<evidence type="ECO:0000256" key="15">
    <source>
        <dbReference type="ARBA" id="ARBA00023157"/>
    </source>
</evidence>
<dbReference type="InterPro" id="IPR009003">
    <property type="entry name" value="Peptidase_S1_PA"/>
</dbReference>
<dbReference type="PROSITE" id="PS00134">
    <property type="entry name" value="TRYPSIN_HIS"/>
    <property type="match status" value="1"/>
</dbReference>
<accession>A0AAV2ZTN4</accession>
<keyword evidence="25" id="KW-1185">Reference proteome</keyword>
<dbReference type="EC" id="3.4.21.73" evidence="4"/>
<keyword evidence="9 19" id="KW-0645">Protease</keyword>
<evidence type="ECO:0000256" key="2">
    <source>
        <dbReference type="ARBA" id="ARBA00004018"/>
    </source>
</evidence>
<feature type="chain" id="PRO_5043517207" description="Urokinase-type plasminogen activator" evidence="20">
    <location>
        <begin position="20"/>
        <end position="439"/>
    </location>
</feature>
<evidence type="ECO:0000256" key="3">
    <source>
        <dbReference type="ARBA" id="ARBA00004613"/>
    </source>
</evidence>
<evidence type="ECO:0000313" key="25">
    <source>
        <dbReference type="Proteomes" id="UP001181693"/>
    </source>
</evidence>
<evidence type="ECO:0000259" key="22">
    <source>
        <dbReference type="PROSITE" id="PS50070"/>
    </source>
</evidence>
<evidence type="ECO:0000256" key="13">
    <source>
        <dbReference type="ARBA" id="ARBA00022825"/>
    </source>
</evidence>
<evidence type="ECO:0000256" key="8">
    <source>
        <dbReference type="ARBA" id="ARBA00022572"/>
    </source>
</evidence>
<dbReference type="GO" id="GO:0004252">
    <property type="term" value="F:serine-type endopeptidase activity"/>
    <property type="evidence" value="ECO:0007669"/>
    <property type="project" value="UniProtKB-EC"/>
</dbReference>
<dbReference type="PROSITE" id="PS50070">
    <property type="entry name" value="KRINGLE_2"/>
    <property type="match status" value="1"/>
</dbReference>
<feature type="disulfide bond" evidence="17">
    <location>
        <begin position="52"/>
        <end position="61"/>
    </location>
</feature>
<comment type="catalytic activity">
    <reaction evidence="1">
        <text>Specific cleavage of Arg-|-Val bond in plasminogen to form plasmin.</text>
        <dbReference type="EC" id="3.4.21.73"/>
    </reaction>
</comment>
<dbReference type="CDD" id="cd00108">
    <property type="entry name" value="KR"/>
    <property type="match status" value="1"/>
</dbReference>
<feature type="domain" description="EGF-like" evidence="21">
    <location>
        <begin position="27"/>
        <end position="62"/>
    </location>
</feature>
<evidence type="ECO:0000259" key="23">
    <source>
        <dbReference type="PROSITE" id="PS50240"/>
    </source>
</evidence>
<dbReference type="SMART" id="SM00130">
    <property type="entry name" value="KR"/>
    <property type="match status" value="1"/>
</dbReference>
<dbReference type="PROSITE" id="PS50240">
    <property type="entry name" value="TRYPSIN_DOM"/>
    <property type="match status" value="1"/>
</dbReference>
<dbReference type="InterPro" id="IPR018114">
    <property type="entry name" value="TRYPSIN_HIS"/>
</dbReference>
<dbReference type="InterPro" id="IPR018056">
    <property type="entry name" value="Kringle_CS"/>
</dbReference>
<dbReference type="Gene3D" id="2.40.20.10">
    <property type="entry name" value="Plasminogen Kringle 4"/>
    <property type="match status" value="1"/>
</dbReference>
<dbReference type="AlphaFoldDB" id="A0AAV2ZTN4"/>
<keyword evidence="8 18" id="KW-0420">Kringle</keyword>
<name>A0AAV2ZTN4_PYXAD</name>
<dbReference type="PRINTS" id="PR00018">
    <property type="entry name" value="KRINGLE"/>
</dbReference>
<dbReference type="InterPro" id="IPR001254">
    <property type="entry name" value="Trypsin_dom"/>
</dbReference>
<dbReference type="Gene3D" id="2.40.10.10">
    <property type="entry name" value="Trypsin-like serine proteases"/>
    <property type="match status" value="2"/>
</dbReference>
<dbReference type="InterPro" id="IPR043504">
    <property type="entry name" value="Peptidase_S1_PA_chymotrypsin"/>
</dbReference>
<dbReference type="PRINTS" id="PR00722">
    <property type="entry name" value="CHYMOTRYPSIN"/>
</dbReference>
<dbReference type="InterPro" id="IPR013806">
    <property type="entry name" value="Kringle-like"/>
</dbReference>
<evidence type="ECO:0000259" key="21">
    <source>
        <dbReference type="PROSITE" id="PS50026"/>
    </source>
</evidence>
<dbReference type="InterPro" id="IPR001314">
    <property type="entry name" value="Peptidase_S1A"/>
</dbReference>
<feature type="domain" description="Peptidase S1" evidence="23">
    <location>
        <begin position="179"/>
        <end position="428"/>
    </location>
</feature>
<dbReference type="Pfam" id="PF00008">
    <property type="entry name" value="EGF"/>
    <property type="match status" value="1"/>
</dbReference>
<dbReference type="CDD" id="cd00190">
    <property type="entry name" value="Tryp_SPc"/>
    <property type="match status" value="1"/>
</dbReference>
<dbReference type="SUPFAM" id="SSF57440">
    <property type="entry name" value="Kringle-like"/>
    <property type="match status" value="1"/>
</dbReference>
<comment type="caution">
    <text evidence="17">Lacks conserved residue(s) required for the propagation of feature annotation.</text>
</comment>
<dbReference type="GO" id="GO:0031639">
    <property type="term" value="P:plasminogen activation"/>
    <property type="evidence" value="ECO:0007669"/>
    <property type="project" value="TreeGrafter"/>
</dbReference>
<dbReference type="GO" id="GO:1901701">
    <property type="term" value="P:cellular response to oxygen-containing compound"/>
    <property type="evidence" value="ECO:0007669"/>
    <property type="project" value="UniProtKB-ARBA"/>
</dbReference>
<evidence type="ECO:0000256" key="18">
    <source>
        <dbReference type="PROSITE-ProRule" id="PRU00121"/>
    </source>
</evidence>
<dbReference type="SUPFAM" id="SSF50494">
    <property type="entry name" value="Trypsin-like serine proteases"/>
    <property type="match status" value="1"/>
</dbReference>
<proteinExistence type="predicted"/>
<evidence type="ECO:0000256" key="11">
    <source>
        <dbReference type="ARBA" id="ARBA00022729"/>
    </source>
</evidence>
<dbReference type="InterPro" id="IPR000001">
    <property type="entry name" value="Kringle"/>
</dbReference>
<feature type="disulfide bond" evidence="17">
    <location>
        <begin position="33"/>
        <end position="50"/>
    </location>
</feature>
<dbReference type="PROSITE" id="PS00022">
    <property type="entry name" value="EGF_1"/>
    <property type="match status" value="1"/>
</dbReference>
<evidence type="ECO:0000256" key="20">
    <source>
        <dbReference type="SAM" id="SignalP"/>
    </source>
</evidence>
<dbReference type="InterPro" id="IPR000742">
    <property type="entry name" value="EGF"/>
</dbReference>
<keyword evidence="11 20" id="KW-0732">Signal</keyword>
<dbReference type="Proteomes" id="UP001181693">
    <property type="component" value="Unassembled WGS sequence"/>
</dbReference>
<evidence type="ECO:0000256" key="14">
    <source>
        <dbReference type="ARBA" id="ARBA00023145"/>
    </source>
</evidence>
<keyword evidence="7 17" id="KW-0245">EGF-like domain</keyword>
<evidence type="ECO:0000313" key="24">
    <source>
        <dbReference type="EMBL" id="DBA15377.1"/>
    </source>
</evidence>
<dbReference type="GO" id="GO:0005615">
    <property type="term" value="C:extracellular space"/>
    <property type="evidence" value="ECO:0007669"/>
    <property type="project" value="TreeGrafter"/>
</dbReference>
<dbReference type="InterPro" id="IPR050127">
    <property type="entry name" value="Serine_Proteases_S1"/>
</dbReference>
<dbReference type="Pfam" id="PF00089">
    <property type="entry name" value="Trypsin"/>
    <property type="match status" value="1"/>
</dbReference>
<keyword evidence="12 19" id="KW-0378">Hydrolase</keyword>
<keyword evidence="14" id="KW-0865">Zymogen</keyword>
<evidence type="ECO:0000256" key="6">
    <source>
        <dbReference type="ARBA" id="ARBA00022525"/>
    </source>
</evidence>
<feature type="signal peptide" evidence="20">
    <location>
        <begin position="1"/>
        <end position="19"/>
    </location>
</feature>
<organism evidence="24 25">
    <name type="scientific">Pyxicephalus adspersus</name>
    <name type="common">African bullfrog</name>
    <dbReference type="NCBI Taxonomy" id="30357"/>
    <lineage>
        <taxon>Eukaryota</taxon>
        <taxon>Metazoa</taxon>
        <taxon>Chordata</taxon>
        <taxon>Craniata</taxon>
        <taxon>Vertebrata</taxon>
        <taxon>Euteleostomi</taxon>
        <taxon>Amphibia</taxon>
        <taxon>Batrachia</taxon>
        <taxon>Anura</taxon>
        <taxon>Neobatrachia</taxon>
        <taxon>Ranoidea</taxon>
        <taxon>Pyxicephalidae</taxon>
        <taxon>Pyxicephalinae</taxon>
        <taxon>Pyxicephalus</taxon>
    </lineage>
</organism>
<dbReference type="InterPro" id="IPR033116">
    <property type="entry name" value="TRYPSIN_SER"/>
</dbReference>
<dbReference type="PANTHER" id="PTHR24264">
    <property type="entry name" value="TRYPSIN-RELATED"/>
    <property type="match status" value="1"/>
</dbReference>
<evidence type="ECO:0000256" key="16">
    <source>
        <dbReference type="ARBA" id="ARBA00023202"/>
    </source>
</evidence>
<comment type="caution">
    <text evidence="24">The sequence shown here is derived from an EMBL/GenBank/DDBJ whole genome shotgun (WGS) entry which is preliminary data.</text>
</comment>
<sequence>MKLILTLAFVCVLISGLESKLPKTPKSTEECVCLHGGTCVSSRFQRRPRCICPIGYAGQHCELDLQATCYEDRGQDYRGTASKTTNNHDCLRWDSALLKDRFFNYHMKDALQFGIGRHNYCRNPQNGMRPWCYFRGPKGIATMFCQIPKCELEEETTVSTTVAKTEPTCGRRQQKLYKIIGGMSSSVESHPWIATLYQISRRSKQEFFQCGGSLIHPCWVVTAAHCFPDGEFPEPKDYSIVLGKTNIDETNEFREQKFMVEKIIRHRYYSDETNALDNDIALVKIRSKSGQCASMTDQVQTICLPPPDLKLEGGTKCEIAGFGKESYDSIKYSQFLKSSTVQIIPQEVCQSEKYYGKLINNNMFCAGDPSWKVDACKGDSGGPLVCQNGDRMVLYGIISWGDECAKENKPGVYTQMTNYLGWIEENMASDSVLDNLITK</sequence>
<evidence type="ECO:0000256" key="5">
    <source>
        <dbReference type="ARBA" id="ARBA00019414"/>
    </source>
</evidence>
<dbReference type="GO" id="GO:0033993">
    <property type="term" value="P:response to lipid"/>
    <property type="evidence" value="ECO:0007669"/>
    <property type="project" value="UniProtKB-ARBA"/>
</dbReference>
<dbReference type="PANTHER" id="PTHR24264:SF38">
    <property type="entry name" value="UROKINASE-TYPE PLASMINOGEN ACTIVATOR"/>
    <property type="match status" value="1"/>
</dbReference>
<keyword evidence="10" id="KW-0479">Metal-binding</keyword>
<comment type="subcellular location">
    <subcellularLocation>
        <location evidence="3">Secreted</location>
    </subcellularLocation>
</comment>
<dbReference type="CDD" id="cd00054">
    <property type="entry name" value="EGF_CA"/>
    <property type="match status" value="1"/>
</dbReference>
<reference evidence="24" key="1">
    <citation type="thesis" date="2020" institute="ProQuest LLC" country="789 East Eisenhower Parkway, Ann Arbor, MI, USA">
        <title>Comparative Genomics and Chromosome Evolution.</title>
        <authorList>
            <person name="Mudd A.B."/>
        </authorList>
    </citation>
    <scope>NUCLEOTIDE SEQUENCE</scope>
    <source>
        <strain evidence="24">1538</strain>
        <tissue evidence="24">Blood</tissue>
    </source>
</reference>
<feature type="domain" description="Kringle" evidence="22">
    <location>
        <begin position="68"/>
        <end position="150"/>
    </location>
</feature>
<keyword evidence="13 19" id="KW-0720">Serine protease</keyword>
<dbReference type="FunFam" id="2.40.20.10:FF:000001">
    <property type="entry name" value="Urokinase-type plasminogen activator"/>
    <property type="match status" value="1"/>
</dbReference>
<keyword evidence="6" id="KW-0964">Secreted</keyword>
<comment type="function">
    <text evidence="2">Specifically cleaves the zymogen plasminogen to form the active enzyme plasmin.</text>
</comment>
<evidence type="ECO:0000256" key="12">
    <source>
        <dbReference type="ARBA" id="ARBA00022801"/>
    </source>
</evidence>
<keyword evidence="16" id="KW-0617">Plasminogen activation</keyword>